<dbReference type="GO" id="GO:0009307">
    <property type="term" value="P:DNA restriction-modification system"/>
    <property type="evidence" value="ECO:0007669"/>
    <property type="project" value="UniProtKB-KW"/>
</dbReference>
<evidence type="ECO:0000313" key="6">
    <source>
        <dbReference type="EMBL" id="MDQ0316826.1"/>
    </source>
</evidence>
<evidence type="ECO:0000256" key="2">
    <source>
        <dbReference type="ARBA" id="ARBA00022747"/>
    </source>
</evidence>
<dbReference type="InterPro" id="IPR000055">
    <property type="entry name" value="Restrct_endonuc_typeI_TRD"/>
</dbReference>
<feature type="domain" description="Type I restriction modification DNA specificity" evidence="5">
    <location>
        <begin position="5"/>
        <end position="180"/>
    </location>
</feature>
<evidence type="ECO:0000313" key="7">
    <source>
        <dbReference type="Proteomes" id="UP001229244"/>
    </source>
</evidence>
<dbReference type="SUPFAM" id="SSF116734">
    <property type="entry name" value="DNA methylase specificity domain"/>
    <property type="match status" value="2"/>
</dbReference>
<dbReference type="Gene3D" id="3.90.220.20">
    <property type="entry name" value="DNA methylase specificity domains"/>
    <property type="match status" value="2"/>
</dbReference>
<reference evidence="6" key="1">
    <citation type="submission" date="2023-07" db="EMBL/GenBank/DDBJ databases">
        <title>Genomic Encyclopedia of Type Strains, Phase IV (KMG-IV): sequencing the most valuable type-strain genomes for metagenomic binning, comparative biology and taxonomic classification.</title>
        <authorList>
            <person name="Goeker M."/>
        </authorList>
    </citation>
    <scope>NUCLEOTIDE SEQUENCE</scope>
    <source>
        <strain evidence="6">DSM 21202</strain>
    </source>
</reference>
<dbReference type="RefSeq" id="WP_306886701.1">
    <property type="nucleotide sequence ID" value="NZ_JAUSUL010000003.1"/>
</dbReference>
<dbReference type="Pfam" id="PF01420">
    <property type="entry name" value="Methylase_S"/>
    <property type="match status" value="2"/>
</dbReference>
<dbReference type="GO" id="GO:0009035">
    <property type="term" value="F:type I site-specific deoxyribonuclease activity"/>
    <property type="evidence" value="ECO:0007669"/>
    <property type="project" value="UniProtKB-EC"/>
</dbReference>
<dbReference type="AlphaFoldDB" id="A0AAE4AT23"/>
<dbReference type="Proteomes" id="UP001229244">
    <property type="component" value="Unassembled WGS sequence"/>
</dbReference>
<dbReference type="GO" id="GO:0003677">
    <property type="term" value="F:DNA binding"/>
    <property type="evidence" value="ECO:0007669"/>
    <property type="project" value="UniProtKB-KW"/>
</dbReference>
<sequence>MSELPRGWVEATLDDVFILVRGLTYAKEDVASASSEAVVALLRANNIQRGKIDLDDLIYLPIRLAKDEQIVRFGDILLATSSGSRTVVGKAARITSFEEGLIFGAFCGVVRPRYKNADRFFFHYLKSHAYREYVEAVAIGNNINNFRSSDILRMPIVLPPLAEQKRIVARLDALNAKSARARTELARIDTLVSRYKQAVLSKAFSGELTNREASIVWPTVKLEEIAEVGTGATPKRGNADYYSNGSIPWITSGAVNQGLILQADDFITDRAIQETNCKLFPAGTLVVAMYGEGKTRGKVALLGLSAATNQALAAVRIRNSEVSALQYVYLFLQSVYLALREEAAGGVQPNLNLSIVKAIQLPLPPLEEQHEIVRRIESAFARIDRLAAEAKRALELVGRLDEAILAKAFRGELVPQDENDEPADRLLERIRAEREAAPKPKRGRRKMA</sequence>
<keyword evidence="6" id="KW-0378">Hydrolase</keyword>
<keyword evidence="7" id="KW-1185">Reference proteome</keyword>
<dbReference type="PANTHER" id="PTHR43140">
    <property type="entry name" value="TYPE-1 RESTRICTION ENZYME ECOKI SPECIFICITY PROTEIN"/>
    <property type="match status" value="1"/>
</dbReference>
<protein>
    <submittedName>
        <fullName evidence="6">Type I restriction enzyme S subunit</fullName>
        <ecNumber evidence="6">3.1.21.3</ecNumber>
    </submittedName>
</protein>
<dbReference type="EMBL" id="JAUSUL010000003">
    <property type="protein sequence ID" value="MDQ0316826.1"/>
    <property type="molecule type" value="Genomic_DNA"/>
</dbReference>
<evidence type="ECO:0000256" key="3">
    <source>
        <dbReference type="ARBA" id="ARBA00023125"/>
    </source>
</evidence>
<keyword evidence="2" id="KW-0680">Restriction system</keyword>
<dbReference type="EC" id="3.1.21.3" evidence="6"/>
<feature type="region of interest" description="Disordered" evidence="4">
    <location>
        <begin position="416"/>
        <end position="448"/>
    </location>
</feature>
<comment type="caution">
    <text evidence="6">The sequence shown here is derived from an EMBL/GenBank/DDBJ whole genome shotgun (WGS) entry which is preliminary data.</text>
</comment>
<gene>
    <name evidence="6" type="ORF">J2S73_003302</name>
</gene>
<evidence type="ECO:0000256" key="1">
    <source>
        <dbReference type="ARBA" id="ARBA00010923"/>
    </source>
</evidence>
<proteinExistence type="inferred from homology"/>
<feature type="compositionally biased region" description="Basic residues" evidence="4">
    <location>
        <begin position="439"/>
        <end position="448"/>
    </location>
</feature>
<comment type="similarity">
    <text evidence="1">Belongs to the type-I restriction system S methylase family.</text>
</comment>
<organism evidence="6 7">
    <name type="scientific">Amorphus orientalis</name>
    <dbReference type="NCBI Taxonomy" id="649198"/>
    <lineage>
        <taxon>Bacteria</taxon>
        <taxon>Pseudomonadati</taxon>
        <taxon>Pseudomonadota</taxon>
        <taxon>Alphaproteobacteria</taxon>
        <taxon>Hyphomicrobiales</taxon>
        <taxon>Amorphaceae</taxon>
        <taxon>Amorphus</taxon>
    </lineage>
</organism>
<feature type="compositionally biased region" description="Basic and acidic residues" evidence="4">
    <location>
        <begin position="422"/>
        <end position="438"/>
    </location>
</feature>
<evidence type="ECO:0000256" key="4">
    <source>
        <dbReference type="SAM" id="MobiDB-lite"/>
    </source>
</evidence>
<keyword evidence="3" id="KW-0238">DNA-binding</keyword>
<name>A0AAE4AT23_9HYPH</name>
<accession>A0AAE4AT23</accession>
<dbReference type="CDD" id="cd17252">
    <property type="entry name" value="RMtype1_S_EcoKI-TRD1-CR1_like"/>
    <property type="match status" value="1"/>
</dbReference>
<feature type="domain" description="Type I restriction modification DNA specificity" evidence="5">
    <location>
        <begin position="217"/>
        <end position="383"/>
    </location>
</feature>
<dbReference type="InterPro" id="IPR051212">
    <property type="entry name" value="Type-I_RE_S_subunit"/>
</dbReference>
<evidence type="ECO:0000259" key="5">
    <source>
        <dbReference type="Pfam" id="PF01420"/>
    </source>
</evidence>
<dbReference type="InterPro" id="IPR044946">
    <property type="entry name" value="Restrct_endonuc_typeI_TRD_sf"/>
</dbReference>
<dbReference type="PANTHER" id="PTHR43140:SF1">
    <property type="entry name" value="TYPE I RESTRICTION ENZYME ECOKI SPECIFICITY SUBUNIT"/>
    <property type="match status" value="1"/>
</dbReference>